<evidence type="ECO:0000256" key="13">
    <source>
        <dbReference type="ARBA" id="ARBA00023170"/>
    </source>
</evidence>
<keyword evidence="12" id="KW-0472">Membrane</keyword>
<keyword evidence="11" id="KW-1133">Transmembrane helix</keyword>
<keyword evidence="9" id="KW-0418">Kinase</keyword>
<reference evidence="15 16" key="1">
    <citation type="submission" date="2014-04" db="EMBL/GenBank/DDBJ databases">
        <authorList>
            <consortium name="DOE Joint Genome Institute"/>
            <person name="Kuo A."/>
            <person name="Zuccaro A."/>
            <person name="Kohler A."/>
            <person name="Nagy L.G."/>
            <person name="Floudas D."/>
            <person name="Copeland A."/>
            <person name="Barry K.W."/>
            <person name="Cichocki N."/>
            <person name="Veneault-Fourrey C."/>
            <person name="LaButti K."/>
            <person name="Lindquist E.A."/>
            <person name="Lipzen A."/>
            <person name="Lundell T."/>
            <person name="Morin E."/>
            <person name="Murat C."/>
            <person name="Sun H."/>
            <person name="Tunlid A."/>
            <person name="Henrissat B."/>
            <person name="Grigoriev I.V."/>
            <person name="Hibbett D.S."/>
            <person name="Martin F."/>
            <person name="Nordberg H.P."/>
            <person name="Cantor M.N."/>
            <person name="Hua S.X."/>
        </authorList>
    </citation>
    <scope>NUCLEOTIDE SEQUENCE [LARGE SCALE GENOMIC DNA]</scope>
    <source>
        <strain evidence="15 16">MAFF 305830</strain>
    </source>
</reference>
<keyword evidence="7" id="KW-0732">Signal</keyword>
<keyword evidence="8" id="KW-0547">Nucleotide-binding</keyword>
<reference evidence="16" key="2">
    <citation type="submission" date="2015-01" db="EMBL/GenBank/DDBJ databases">
        <title>Evolutionary Origins and Diversification of the Mycorrhizal Mutualists.</title>
        <authorList>
            <consortium name="DOE Joint Genome Institute"/>
            <consortium name="Mycorrhizal Genomics Consortium"/>
            <person name="Kohler A."/>
            <person name="Kuo A."/>
            <person name="Nagy L.G."/>
            <person name="Floudas D."/>
            <person name="Copeland A."/>
            <person name="Barry K.W."/>
            <person name="Cichocki N."/>
            <person name="Veneault-Fourrey C."/>
            <person name="LaButti K."/>
            <person name="Lindquist E.A."/>
            <person name="Lipzen A."/>
            <person name="Lundell T."/>
            <person name="Morin E."/>
            <person name="Murat C."/>
            <person name="Riley R."/>
            <person name="Ohm R."/>
            <person name="Sun H."/>
            <person name="Tunlid A."/>
            <person name="Henrissat B."/>
            <person name="Grigoriev I.V."/>
            <person name="Hibbett D.S."/>
            <person name="Martin F."/>
        </authorList>
    </citation>
    <scope>NUCLEOTIDE SEQUENCE [LARGE SCALE GENOMIC DNA]</scope>
    <source>
        <strain evidence="16">MAFF 305830</strain>
    </source>
</reference>
<dbReference type="EMBL" id="KN824445">
    <property type="protein sequence ID" value="KIM20322.1"/>
    <property type="molecule type" value="Genomic_DNA"/>
</dbReference>
<evidence type="ECO:0000256" key="11">
    <source>
        <dbReference type="ARBA" id="ARBA00022989"/>
    </source>
</evidence>
<keyword evidence="16" id="KW-1185">Reference proteome</keyword>
<keyword evidence="10" id="KW-0067">ATP-binding</keyword>
<dbReference type="GO" id="GO:0005886">
    <property type="term" value="C:plasma membrane"/>
    <property type="evidence" value="ECO:0007669"/>
    <property type="project" value="TreeGrafter"/>
</dbReference>
<comment type="subcellular location">
    <subcellularLocation>
        <location evidence="1">Membrane</location>
        <topology evidence="1">Single-pass type I membrane protein</topology>
    </subcellularLocation>
</comment>
<proteinExistence type="inferred from homology"/>
<dbReference type="GO" id="GO:0005524">
    <property type="term" value="F:ATP binding"/>
    <property type="evidence" value="ECO:0007669"/>
    <property type="project" value="UniProtKB-KW"/>
</dbReference>
<keyword evidence="5" id="KW-0808">Transferase</keyword>
<dbReference type="Pfam" id="PF00069">
    <property type="entry name" value="Pkinase"/>
    <property type="match status" value="1"/>
</dbReference>
<keyword evidence="13" id="KW-0675">Receptor</keyword>
<evidence type="ECO:0000313" key="15">
    <source>
        <dbReference type="EMBL" id="KIM20322.1"/>
    </source>
</evidence>
<evidence type="ECO:0000256" key="9">
    <source>
        <dbReference type="ARBA" id="ARBA00022777"/>
    </source>
</evidence>
<keyword evidence="4" id="KW-0723">Serine/threonine-protein kinase</keyword>
<dbReference type="Gene3D" id="1.10.510.10">
    <property type="entry name" value="Transferase(Phosphotransferase) domain 1"/>
    <property type="match status" value="1"/>
</dbReference>
<dbReference type="Proteomes" id="UP000054097">
    <property type="component" value="Unassembled WGS sequence"/>
</dbReference>
<evidence type="ECO:0000313" key="16">
    <source>
        <dbReference type="Proteomes" id="UP000054097"/>
    </source>
</evidence>
<evidence type="ECO:0000256" key="1">
    <source>
        <dbReference type="ARBA" id="ARBA00004479"/>
    </source>
</evidence>
<keyword evidence="6" id="KW-0812">Transmembrane</keyword>
<evidence type="ECO:0000256" key="8">
    <source>
        <dbReference type="ARBA" id="ARBA00022741"/>
    </source>
</evidence>
<evidence type="ECO:0000256" key="12">
    <source>
        <dbReference type="ARBA" id="ARBA00023136"/>
    </source>
</evidence>
<dbReference type="HOGENOM" id="CLU_000288_7_18_1"/>
<gene>
    <name evidence="15" type="ORF">M408DRAFT_82174</name>
</gene>
<evidence type="ECO:0000256" key="2">
    <source>
        <dbReference type="ARBA" id="ARBA00009605"/>
    </source>
</evidence>
<dbReference type="AlphaFoldDB" id="A0A0C2WRW3"/>
<evidence type="ECO:0000256" key="6">
    <source>
        <dbReference type="ARBA" id="ARBA00022692"/>
    </source>
</evidence>
<dbReference type="PANTHER" id="PTHR23255:SF72">
    <property type="entry name" value="RECEPTOR PROTEIN SERINE_THREONINE KINASE"/>
    <property type="match status" value="1"/>
</dbReference>
<accession>A0A0C2WRW3</accession>
<feature type="non-terminal residue" evidence="15">
    <location>
        <position position="1"/>
    </location>
</feature>
<dbReference type="OrthoDB" id="4062651at2759"/>
<dbReference type="InterPro" id="IPR000333">
    <property type="entry name" value="TGFB_receptor"/>
</dbReference>
<evidence type="ECO:0000259" key="14">
    <source>
        <dbReference type="PROSITE" id="PS50011"/>
    </source>
</evidence>
<dbReference type="EC" id="2.7.11.30" evidence="3"/>
<sequence length="124" mass="13666">NVIIDDSGCPRICDFGLAQIFYDEADSGMTTTTEHTGTDRYLAPELLVDEVNTRPTAASDVYAVGWFIHTDIKKGIPPAVDCDTQSSLTWSMIKSCWDRQPEARPSASRMAEVLSTTLIHTTEP</sequence>
<dbReference type="InterPro" id="IPR000719">
    <property type="entry name" value="Prot_kinase_dom"/>
</dbReference>
<dbReference type="PANTHER" id="PTHR23255">
    <property type="entry name" value="TRANSFORMING GROWTH FACTOR-BETA RECEPTOR TYPE I AND II"/>
    <property type="match status" value="1"/>
</dbReference>
<evidence type="ECO:0000256" key="3">
    <source>
        <dbReference type="ARBA" id="ARBA00012401"/>
    </source>
</evidence>
<evidence type="ECO:0000256" key="7">
    <source>
        <dbReference type="ARBA" id="ARBA00022729"/>
    </source>
</evidence>
<evidence type="ECO:0000256" key="10">
    <source>
        <dbReference type="ARBA" id="ARBA00022840"/>
    </source>
</evidence>
<protein>
    <recommendedName>
        <fullName evidence="3">receptor protein serine/threonine kinase</fullName>
        <ecNumber evidence="3">2.7.11.30</ecNumber>
    </recommendedName>
</protein>
<name>A0A0C2WRW3_SERVB</name>
<evidence type="ECO:0000256" key="4">
    <source>
        <dbReference type="ARBA" id="ARBA00022527"/>
    </source>
</evidence>
<organism evidence="15 16">
    <name type="scientific">Serendipita vermifera MAFF 305830</name>
    <dbReference type="NCBI Taxonomy" id="933852"/>
    <lineage>
        <taxon>Eukaryota</taxon>
        <taxon>Fungi</taxon>
        <taxon>Dikarya</taxon>
        <taxon>Basidiomycota</taxon>
        <taxon>Agaricomycotina</taxon>
        <taxon>Agaricomycetes</taxon>
        <taxon>Sebacinales</taxon>
        <taxon>Serendipitaceae</taxon>
        <taxon>Serendipita</taxon>
    </lineage>
</organism>
<feature type="domain" description="Protein kinase" evidence="14">
    <location>
        <begin position="1"/>
        <end position="124"/>
    </location>
</feature>
<dbReference type="GO" id="GO:0004675">
    <property type="term" value="F:transmembrane receptor protein serine/threonine kinase activity"/>
    <property type="evidence" value="ECO:0007669"/>
    <property type="project" value="UniProtKB-EC"/>
</dbReference>
<comment type="similarity">
    <text evidence="2">Belongs to the protein kinase superfamily. TKL Ser/Thr protein kinase family. TGFB receptor subfamily.</text>
</comment>
<evidence type="ECO:0000256" key="5">
    <source>
        <dbReference type="ARBA" id="ARBA00022679"/>
    </source>
</evidence>
<dbReference type="InterPro" id="IPR011009">
    <property type="entry name" value="Kinase-like_dom_sf"/>
</dbReference>
<dbReference type="PROSITE" id="PS50011">
    <property type="entry name" value="PROTEIN_KINASE_DOM"/>
    <property type="match status" value="1"/>
</dbReference>
<dbReference type="SUPFAM" id="SSF56112">
    <property type="entry name" value="Protein kinase-like (PK-like)"/>
    <property type="match status" value="1"/>
</dbReference>